<protein>
    <submittedName>
        <fullName evidence="1">Uncharacterized protein DUF1566</fullName>
    </submittedName>
</protein>
<evidence type="ECO:0000313" key="2">
    <source>
        <dbReference type="Proteomes" id="UP000256988"/>
    </source>
</evidence>
<comment type="caution">
    <text evidence="1">The sequence shown here is derived from an EMBL/GenBank/DDBJ whole genome shotgun (WGS) entry which is preliminary data.</text>
</comment>
<dbReference type="Proteomes" id="UP000256988">
    <property type="component" value="Unassembled WGS sequence"/>
</dbReference>
<proteinExistence type="predicted"/>
<dbReference type="AlphaFoldDB" id="A0A3D9E8Z9"/>
<sequence length="243" mass="26835">MSRQPVNPASLPRVGQPFEGGFYAGRIYFDGQEHALVDAGRDHELAAAWWDKEGPRPNIRGACSCHDGRANTRAMAEAGSAIAAQVLGMSIRGFDDWHLPALEELQLMRANLCQLPKWEVWYSHQGPGGPEQAFCHSEYWSSTQRTAGGAWAVTMRNWNNSCSNWGFKVKGIRPIRSVPIKPFEFIHEPAGDGRDQSAGARPGNRDAVVAVVERFVNEDSGRFYGRATEFVDALVGIGDQRHA</sequence>
<evidence type="ECO:0000313" key="1">
    <source>
        <dbReference type="EMBL" id="REC98884.1"/>
    </source>
</evidence>
<reference evidence="1 2" key="1">
    <citation type="submission" date="2018-07" db="EMBL/GenBank/DDBJ databases">
        <title>Genome sequencing of rice bacterial endophytes.</title>
        <authorList>
            <person name="Venturi V."/>
        </authorList>
    </citation>
    <scope>NUCLEOTIDE SEQUENCE [LARGE SCALE GENOMIC DNA]</scope>
    <source>
        <strain evidence="1 2">AG1002</strain>
    </source>
</reference>
<dbReference type="EMBL" id="QRDL01000011">
    <property type="protein sequence ID" value="REC98884.1"/>
    <property type="molecule type" value="Genomic_DNA"/>
</dbReference>
<dbReference type="RefSeq" id="WP_115947102.1">
    <property type="nucleotide sequence ID" value="NZ_QRDL01000011.1"/>
</dbReference>
<name>A0A3D9E8Z9_ECTOL</name>
<organism evidence="1 2">
    <name type="scientific">Ectopseudomonas oleovorans</name>
    <name type="common">Pseudomonas oleovorans</name>
    <dbReference type="NCBI Taxonomy" id="301"/>
    <lineage>
        <taxon>Bacteria</taxon>
        <taxon>Pseudomonadati</taxon>
        <taxon>Pseudomonadota</taxon>
        <taxon>Gammaproteobacteria</taxon>
        <taxon>Pseudomonadales</taxon>
        <taxon>Pseudomonadaceae</taxon>
        <taxon>Ectopseudomonas</taxon>
    </lineage>
</organism>
<gene>
    <name evidence="1" type="ORF">DFO60_4837</name>
</gene>
<accession>A0A3D9E8Z9</accession>